<organism evidence="2 3">
    <name type="scientific">Symbiodinium microadriaticum</name>
    <name type="common">Dinoflagellate</name>
    <name type="synonym">Zooxanthella microadriatica</name>
    <dbReference type="NCBI Taxonomy" id="2951"/>
    <lineage>
        <taxon>Eukaryota</taxon>
        <taxon>Sar</taxon>
        <taxon>Alveolata</taxon>
        <taxon>Dinophyceae</taxon>
        <taxon>Suessiales</taxon>
        <taxon>Symbiodiniaceae</taxon>
        <taxon>Symbiodinium</taxon>
    </lineage>
</organism>
<dbReference type="AlphaFoldDB" id="A0A1Q9CRQ9"/>
<keyword evidence="1" id="KW-0472">Membrane</keyword>
<accession>A0A1Q9CRQ9</accession>
<protein>
    <submittedName>
        <fullName evidence="2">Uncharacterized protein</fullName>
    </submittedName>
</protein>
<evidence type="ECO:0000313" key="2">
    <source>
        <dbReference type="EMBL" id="OLP85609.1"/>
    </source>
</evidence>
<dbReference type="EMBL" id="LSRX01000965">
    <property type="protein sequence ID" value="OLP85609.1"/>
    <property type="molecule type" value="Genomic_DNA"/>
</dbReference>
<keyword evidence="3" id="KW-1185">Reference proteome</keyword>
<proteinExistence type="predicted"/>
<sequence>MAIEFFTWGDVLASTATSALVRCSSTASSFVAIISNIIMATTISPLYALHIAVVAVAFVDTVVAVVENRLQLNLVMQADAEKLPVMVAVVTVRMVAEGELGELCINILQNAASLLP</sequence>
<gene>
    <name evidence="2" type="ORF">AK812_SmicGene33387</name>
</gene>
<evidence type="ECO:0000313" key="3">
    <source>
        <dbReference type="Proteomes" id="UP000186817"/>
    </source>
</evidence>
<keyword evidence="1" id="KW-0812">Transmembrane</keyword>
<name>A0A1Q9CRQ9_SYMMI</name>
<evidence type="ECO:0000256" key="1">
    <source>
        <dbReference type="SAM" id="Phobius"/>
    </source>
</evidence>
<dbReference type="Proteomes" id="UP000186817">
    <property type="component" value="Unassembled WGS sequence"/>
</dbReference>
<reference evidence="2 3" key="1">
    <citation type="submission" date="2016-02" db="EMBL/GenBank/DDBJ databases">
        <title>Genome analysis of coral dinoflagellate symbionts highlights evolutionary adaptations to a symbiotic lifestyle.</title>
        <authorList>
            <person name="Aranda M."/>
            <person name="Li Y."/>
            <person name="Liew Y.J."/>
            <person name="Baumgarten S."/>
            <person name="Simakov O."/>
            <person name="Wilson M."/>
            <person name="Piel J."/>
            <person name="Ashoor H."/>
            <person name="Bougouffa S."/>
            <person name="Bajic V.B."/>
            <person name="Ryu T."/>
            <person name="Ravasi T."/>
            <person name="Bayer T."/>
            <person name="Micklem G."/>
            <person name="Kim H."/>
            <person name="Bhak J."/>
            <person name="Lajeunesse T.C."/>
            <person name="Voolstra C.R."/>
        </authorList>
    </citation>
    <scope>NUCLEOTIDE SEQUENCE [LARGE SCALE GENOMIC DNA]</scope>
    <source>
        <strain evidence="2 3">CCMP2467</strain>
    </source>
</reference>
<comment type="caution">
    <text evidence="2">The sequence shown here is derived from an EMBL/GenBank/DDBJ whole genome shotgun (WGS) entry which is preliminary data.</text>
</comment>
<keyword evidence="1" id="KW-1133">Transmembrane helix</keyword>
<feature type="transmembrane region" description="Helical" evidence="1">
    <location>
        <begin position="45"/>
        <end position="66"/>
    </location>
</feature>